<dbReference type="EMBL" id="BSDE01000003">
    <property type="protein sequence ID" value="GLH73179.1"/>
    <property type="molecule type" value="Genomic_DNA"/>
</dbReference>
<dbReference type="RefSeq" id="WP_285573881.1">
    <property type="nucleotide sequence ID" value="NZ_BSDE01000003.1"/>
</dbReference>
<sequence length="101" mass="11159">MSDAAVLSAICQMEEWIDDAAWNPDPDGLAQWNAEFQQALAQAERGPGWAELIARAHAVGARLEARIPPFEKLRDALKAELDAQERGSRALRGYEANLRTT</sequence>
<keyword evidence="2" id="KW-1185">Reference proteome</keyword>
<protein>
    <submittedName>
        <fullName evidence="1">Uncharacterized protein</fullName>
    </submittedName>
</protein>
<dbReference type="Proteomes" id="UP001165069">
    <property type="component" value="Unassembled WGS sequence"/>
</dbReference>
<gene>
    <name evidence="1" type="ORF">GETHLI_16810</name>
</gene>
<comment type="caution">
    <text evidence="1">The sequence shown here is derived from an EMBL/GenBank/DDBJ whole genome shotgun (WGS) entry which is preliminary data.</text>
</comment>
<name>A0ABQ5QEB3_9BACT</name>
<organism evidence="1 2">
    <name type="scientific">Geothrix limicola</name>
    <dbReference type="NCBI Taxonomy" id="2927978"/>
    <lineage>
        <taxon>Bacteria</taxon>
        <taxon>Pseudomonadati</taxon>
        <taxon>Acidobacteriota</taxon>
        <taxon>Holophagae</taxon>
        <taxon>Holophagales</taxon>
        <taxon>Holophagaceae</taxon>
        <taxon>Geothrix</taxon>
    </lineage>
</organism>
<evidence type="ECO:0000313" key="1">
    <source>
        <dbReference type="EMBL" id="GLH73179.1"/>
    </source>
</evidence>
<evidence type="ECO:0000313" key="2">
    <source>
        <dbReference type="Proteomes" id="UP001165069"/>
    </source>
</evidence>
<reference evidence="1 2" key="1">
    <citation type="journal article" date="2023" name="Antonie Van Leeuwenhoek">
        <title>Mesoterricola silvestris gen. nov., sp. nov., Mesoterricola sediminis sp. nov., Geothrix oryzae sp. nov., Geothrix edaphica sp. nov., Geothrix rubra sp. nov., and Geothrix limicola sp. nov., six novel members of Acidobacteriota isolated from soils.</title>
        <authorList>
            <person name="Itoh H."/>
            <person name="Sugisawa Y."/>
            <person name="Mise K."/>
            <person name="Xu Z."/>
            <person name="Kuniyasu M."/>
            <person name="Ushijima N."/>
            <person name="Kawano K."/>
            <person name="Kobayashi E."/>
            <person name="Shiratori Y."/>
            <person name="Masuda Y."/>
            <person name="Senoo K."/>
        </authorList>
    </citation>
    <scope>NUCLEOTIDE SEQUENCE [LARGE SCALE GENOMIC DNA]</scope>
    <source>
        <strain evidence="1 2">Red804</strain>
    </source>
</reference>
<accession>A0ABQ5QEB3</accession>
<proteinExistence type="predicted"/>